<dbReference type="STRING" id="525897.Dbac_2740"/>
<comment type="subcellular location">
    <subcellularLocation>
        <location evidence="6">Cytoplasm</location>
    </subcellularLocation>
    <subcellularLocation>
        <location evidence="6">Cell inner membrane</location>
        <topology evidence="6">Peripheral membrane protein</topology>
    </subcellularLocation>
</comment>
<dbReference type="InterPro" id="IPR027417">
    <property type="entry name" value="P-loop_NTPase"/>
</dbReference>
<feature type="domain" description="KH type-2" evidence="9">
    <location>
        <begin position="211"/>
        <end position="289"/>
    </location>
</feature>
<dbReference type="RefSeq" id="WP_015774905.1">
    <property type="nucleotide sequence ID" value="NC_013173.1"/>
</dbReference>
<dbReference type="InterPro" id="IPR030388">
    <property type="entry name" value="G_ERA_dom"/>
</dbReference>
<dbReference type="Gene3D" id="3.30.300.20">
    <property type="match status" value="1"/>
</dbReference>
<feature type="binding site" evidence="6">
    <location>
        <begin position="14"/>
        <end position="21"/>
    </location>
    <ligand>
        <name>GTP</name>
        <dbReference type="ChEBI" id="CHEBI:37565"/>
    </ligand>
</feature>
<feature type="domain" description="Era-type G" evidence="10">
    <location>
        <begin position="6"/>
        <end position="180"/>
    </location>
</feature>
<keyword evidence="4 6" id="KW-0694">RNA-binding</keyword>
<keyword evidence="6" id="KW-0472">Membrane</keyword>
<evidence type="ECO:0000313" key="12">
    <source>
        <dbReference type="Proteomes" id="UP000002216"/>
    </source>
</evidence>
<dbReference type="InterPro" id="IPR009019">
    <property type="entry name" value="KH_sf_prok-type"/>
</dbReference>
<evidence type="ECO:0000256" key="3">
    <source>
        <dbReference type="ARBA" id="ARBA00022741"/>
    </source>
</evidence>
<comment type="subunit">
    <text evidence="6">Monomer.</text>
</comment>
<dbReference type="NCBIfam" id="NF000908">
    <property type="entry name" value="PRK00089.1"/>
    <property type="match status" value="1"/>
</dbReference>
<dbReference type="GO" id="GO:0005525">
    <property type="term" value="F:GTP binding"/>
    <property type="evidence" value="ECO:0007669"/>
    <property type="project" value="UniProtKB-UniRule"/>
</dbReference>
<dbReference type="Pfam" id="PF07650">
    <property type="entry name" value="KH_2"/>
    <property type="match status" value="1"/>
</dbReference>
<evidence type="ECO:0000256" key="7">
    <source>
        <dbReference type="PROSITE-ProRule" id="PRU01050"/>
    </source>
</evidence>
<feature type="binding site" evidence="6">
    <location>
        <begin position="61"/>
        <end position="65"/>
    </location>
    <ligand>
        <name>GTP</name>
        <dbReference type="ChEBI" id="CHEBI:37565"/>
    </ligand>
</feature>
<dbReference type="GO" id="GO:0005886">
    <property type="term" value="C:plasma membrane"/>
    <property type="evidence" value="ECO:0007669"/>
    <property type="project" value="UniProtKB-SubCell"/>
</dbReference>
<dbReference type="EMBL" id="CP001629">
    <property type="protein sequence ID" value="ACU90816.1"/>
    <property type="molecule type" value="Genomic_DNA"/>
</dbReference>
<dbReference type="eggNOG" id="COG1159">
    <property type="taxonomic scope" value="Bacteria"/>
</dbReference>
<reference evidence="11 12" key="1">
    <citation type="journal article" date="2009" name="Stand. Genomic Sci.">
        <title>Complete genome sequence of Desulfomicrobium baculatum type strain (X).</title>
        <authorList>
            <person name="Copeland A."/>
            <person name="Spring S."/>
            <person name="Goker M."/>
            <person name="Schneider S."/>
            <person name="Lapidus A."/>
            <person name="Del Rio T.G."/>
            <person name="Tice H."/>
            <person name="Cheng J.F."/>
            <person name="Chen F."/>
            <person name="Nolan M."/>
            <person name="Bruce D."/>
            <person name="Goodwin L."/>
            <person name="Pitluck S."/>
            <person name="Ivanova N."/>
            <person name="Mavrommatis K."/>
            <person name="Ovchinnikova G."/>
            <person name="Pati A."/>
            <person name="Chen A."/>
            <person name="Palaniappan K."/>
            <person name="Land M."/>
            <person name="Hauser L."/>
            <person name="Chang Y.J."/>
            <person name="Jeffries C.C."/>
            <person name="Meincke L."/>
            <person name="Sims D."/>
            <person name="Brettin T."/>
            <person name="Detter J.C."/>
            <person name="Han C."/>
            <person name="Chain P."/>
            <person name="Bristow J."/>
            <person name="Eisen J.A."/>
            <person name="Markowitz V."/>
            <person name="Hugenholtz P."/>
            <person name="Kyrpides N.C."/>
            <person name="Klenk H.P."/>
            <person name="Lucas S."/>
        </authorList>
    </citation>
    <scope>NUCLEOTIDE SEQUENCE [LARGE SCALE GENOMIC DNA]</scope>
    <source>
        <strain evidence="12">DSM 4028 / VKM B-1378 / X</strain>
    </source>
</reference>
<dbReference type="KEGG" id="dba:Dbac_2740"/>
<dbReference type="InterPro" id="IPR006073">
    <property type="entry name" value="GTP-bd"/>
</dbReference>
<feature type="region of interest" description="G4" evidence="7">
    <location>
        <begin position="129"/>
        <end position="132"/>
    </location>
</feature>
<feature type="region of interest" description="G3" evidence="7">
    <location>
        <begin position="61"/>
        <end position="64"/>
    </location>
</feature>
<feature type="binding site" evidence="6">
    <location>
        <begin position="129"/>
        <end position="132"/>
    </location>
    <ligand>
        <name>GTP</name>
        <dbReference type="ChEBI" id="CHEBI:37565"/>
    </ligand>
</feature>
<dbReference type="Pfam" id="PF01926">
    <property type="entry name" value="MMR_HSR1"/>
    <property type="match status" value="1"/>
</dbReference>
<keyword evidence="6" id="KW-1003">Cell membrane</keyword>
<dbReference type="GO" id="GO:0000028">
    <property type="term" value="P:ribosomal small subunit assembly"/>
    <property type="evidence" value="ECO:0007669"/>
    <property type="project" value="TreeGrafter"/>
</dbReference>
<keyword evidence="5 6" id="KW-0342">GTP-binding</keyword>
<dbReference type="GO" id="GO:0043024">
    <property type="term" value="F:ribosomal small subunit binding"/>
    <property type="evidence" value="ECO:0007669"/>
    <property type="project" value="TreeGrafter"/>
</dbReference>
<keyword evidence="6" id="KW-0699">rRNA-binding</keyword>
<name>C7LU18_DESBD</name>
<evidence type="ECO:0000259" key="9">
    <source>
        <dbReference type="PROSITE" id="PS50823"/>
    </source>
</evidence>
<dbReference type="PROSITE" id="PS50823">
    <property type="entry name" value="KH_TYPE_2"/>
    <property type="match status" value="1"/>
</dbReference>
<protein>
    <recommendedName>
        <fullName evidence="2 6">GTPase Era</fullName>
    </recommendedName>
</protein>
<dbReference type="HAMAP" id="MF_00367">
    <property type="entry name" value="GTPase_Era"/>
    <property type="match status" value="1"/>
</dbReference>
<comment type="similarity">
    <text evidence="1 6 7 8">Belongs to the TRAFAC class TrmE-Era-EngA-EngB-Septin-like GTPase superfamily. Era GTPase family.</text>
</comment>
<comment type="function">
    <text evidence="6">An essential GTPase that binds both GDP and GTP, with rapid nucleotide exchange. Plays a role in 16S rRNA processing and 30S ribosomal subunit biogenesis and possibly also in cell cycle regulation and energy metabolism.</text>
</comment>
<evidence type="ECO:0000256" key="6">
    <source>
        <dbReference type="HAMAP-Rule" id="MF_00367"/>
    </source>
</evidence>
<feature type="region of interest" description="G5" evidence="7">
    <location>
        <begin position="159"/>
        <end position="161"/>
    </location>
</feature>
<evidence type="ECO:0000256" key="4">
    <source>
        <dbReference type="ARBA" id="ARBA00022884"/>
    </source>
</evidence>
<evidence type="ECO:0000256" key="5">
    <source>
        <dbReference type="ARBA" id="ARBA00023134"/>
    </source>
</evidence>
<gene>
    <name evidence="6" type="primary">era</name>
    <name evidence="11" type="ordered locus">Dbac_2740</name>
</gene>
<dbReference type="InterPro" id="IPR015946">
    <property type="entry name" value="KH_dom-like_a/b"/>
</dbReference>
<sequence>MSPTYRAGFIALVGPPNAGKSTFLNKVLGEKIAIVSPKPQTTRTSITGIHTTAEEQIIFLDTPGVHTARGKLNRFLVDAAWGALQEANGVILFLDGSRYAGNEKALERDLRPLASRIGSLGVPMAVALNKVDQIKPKERLLGLLADCAERWPGVELVPISARTGVGVDGLLAVVREFLPLSPALFPEDQLSTASVRFMASEIVREKLFLALDQELPYNVAVEIETWEELPEQNMTMIGAMIYTSKNSHKGMIVGKQGQNLKVIGQQARQELKALLGTKVHLELWVKVREGWTEDGQFMTSLGLGS</sequence>
<dbReference type="GO" id="GO:0005829">
    <property type="term" value="C:cytosol"/>
    <property type="evidence" value="ECO:0007669"/>
    <property type="project" value="TreeGrafter"/>
</dbReference>
<dbReference type="InterPro" id="IPR005662">
    <property type="entry name" value="GTPase_Era-like"/>
</dbReference>
<keyword evidence="6" id="KW-0963">Cytoplasm</keyword>
<dbReference type="PANTHER" id="PTHR42698">
    <property type="entry name" value="GTPASE ERA"/>
    <property type="match status" value="1"/>
</dbReference>
<dbReference type="OrthoDB" id="9805918at2"/>
<keyword evidence="6" id="KW-0997">Cell inner membrane</keyword>
<evidence type="ECO:0000256" key="8">
    <source>
        <dbReference type="RuleBase" id="RU003761"/>
    </source>
</evidence>
<keyword evidence="6" id="KW-0690">Ribosome biogenesis</keyword>
<dbReference type="InterPro" id="IPR004044">
    <property type="entry name" value="KH_dom_type_2"/>
</dbReference>
<keyword evidence="3 6" id="KW-0547">Nucleotide-binding</keyword>
<dbReference type="PROSITE" id="PS51713">
    <property type="entry name" value="G_ERA"/>
    <property type="match status" value="1"/>
</dbReference>
<accession>C7LU18</accession>
<dbReference type="SUPFAM" id="SSF54814">
    <property type="entry name" value="Prokaryotic type KH domain (KH-domain type II)"/>
    <property type="match status" value="1"/>
</dbReference>
<evidence type="ECO:0000259" key="10">
    <source>
        <dbReference type="PROSITE" id="PS51713"/>
    </source>
</evidence>
<evidence type="ECO:0000313" key="11">
    <source>
        <dbReference type="EMBL" id="ACU90816.1"/>
    </source>
</evidence>
<dbReference type="NCBIfam" id="TIGR00231">
    <property type="entry name" value="small_GTP"/>
    <property type="match status" value="1"/>
</dbReference>
<dbReference type="Proteomes" id="UP000002216">
    <property type="component" value="Chromosome"/>
</dbReference>
<dbReference type="CDD" id="cd04163">
    <property type="entry name" value="Era"/>
    <property type="match status" value="1"/>
</dbReference>
<keyword evidence="12" id="KW-1185">Reference proteome</keyword>
<dbReference type="AlphaFoldDB" id="C7LU18"/>
<dbReference type="Gene3D" id="3.40.50.300">
    <property type="entry name" value="P-loop containing nucleotide triphosphate hydrolases"/>
    <property type="match status" value="1"/>
</dbReference>
<dbReference type="SUPFAM" id="SSF52540">
    <property type="entry name" value="P-loop containing nucleoside triphosphate hydrolases"/>
    <property type="match status" value="1"/>
</dbReference>
<dbReference type="HOGENOM" id="CLU_038009_1_0_7"/>
<feature type="region of interest" description="G1" evidence="7">
    <location>
        <begin position="14"/>
        <end position="21"/>
    </location>
</feature>
<dbReference type="GO" id="GO:0070181">
    <property type="term" value="F:small ribosomal subunit rRNA binding"/>
    <property type="evidence" value="ECO:0007669"/>
    <property type="project" value="UniProtKB-UniRule"/>
</dbReference>
<proteinExistence type="inferred from homology"/>
<dbReference type="CDD" id="cd22534">
    <property type="entry name" value="KH-II_Era"/>
    <property type="match status" value="1"/>
</dbReference>
<dbReference type="GO" id="GO:0003924">
    <property type="term" value="F:GTPase activity"/>
    <property type="evidence" value="ECO:0007669"/>
    <property type="project" value="UniProtKB-UniRule"/>
</dbReference>
<dbReference type="NCBIfam" id="TIGR00436">
    <property type="entry name" value="era"/>
    <property type="match status" value="1"/>
</dbReference>
<dbReference type="PANTHER" id="PTHR42698:SF1">
    <property type="entry name" value="GTPASE ERA, MITOCHONDRIAL"/>
    <property type="match status" value="1"/>
</dbReference>
<evidence type="ECO:0000256" key="2">
    <source>
        <dbReference type="ARBA" id="ARBA00020484"/>
    </source>
</evidence>
<feature type="region of interest" description="G2" evidence="7">
    <location>
        <begin position="40"/>
        <end position="44"/>
    </location>
</feature>
<evidence type="ECO:0000256" key="1">
    <source>
        <dbReference type="ARBA" id="ARBA00007921"/>
    </source>
</evidence>
<dbReference type="InterPro" id="IPR005225">
    <property type="entry name" value="Small_GTP-bd"/>
</dbReference>
<organism evidence="11 12">
    <name type="scientific">Desulfomicrobium baculatum (strain DSM 4028 / VKM B-1378 / X)</name>
    <name type="common">Desulfovibrio baculatus</name>
    <dbReference type="NCBI Taxonomy" id="525897"/>
    <lineage>
        <taxon>Bacteria</taxon>
        <taxon>Pseudomonadati</taxon>
        <taxon>Thermodesulfobacteriota</taxon>
        <taxon>Desulfovibrionia</taxon>
        <taxon>Desulfovibrionales</taxon>
        <taxon>Desulfomicrobiaceae</taxon>
        <taxon>Desulfomicrobium</taxon>
    </lineage>
</organism>